<feature type="domain" description="Xrn1 N-terminal" evidence="4">
    <location>
        <begin position="1"/>
        <end position="224"/>
    </location>
</feature>
<feature type="domain" description="Xrn1 helical" evidence="5">
    <location>
        <begin position="275"/>
        <end position="368"/>
    </location>
</feature>
<dbReference type="InterPro" id="IPR041412">
    <property type="entry name" value="Xrn1_helical"/>
</dbReference>
<evidence type="ECO:0000313" key="6">
    <source>
        <dbReference type="EMBL" id="QHT36243.1"/>
    </source>
</evidence>
<protein>
    <recommendedName>
        <fullName evidence="7">Xrn1 N-terminal domain-containing protein</fullName>
    </recommendedName>
</protein>
<organism evidence="6">
    <name type="scientific">viral metagenome</name>
    <dbReference type="NCBI Taxonomy" id="1070528"/>
    <lineage>
        <taxon>unclassified sequences</taxon>
        <taxon>metagenomes</taxon>
        <taxon>organismal metagenomes</taxon>
    </lineage>
</organism>
<dbReference type="GO" id="GO:0004534">
    <property type="term" value="F:5'-3' RNA exonuclease activity"/>
    <property type="evidence" value="ECO:0007669"/>
    <property type="project" value="TreeGrafter"/>
</dbReference>
<sequence>MGIPSYFSYIVKNHPNIIKRYLKDSLLVDNLYLDCNSIIYDCVHKTDFSKMESLLVTKTYGPIIASVIQKIEAYMALILPKKRVFIAFDGVAPVAKLQQQRERRYKAAFTADMNKQIFKEKAADPWNTAAITPGTDFMRELNLRINEHFTNTEAKRDEYGLDIEILVSTTDEAGEGEHKLFQYIRENPEVHGSETTVIYGLDADLIMLSINHLPICPQIYLFRETPHFIQSIDSSLEPDADYFLDIPELAKIITESMSQQDADSNTIFPPAVNRVYDYIFICFFLGNDFMPHFPAINIRTGGVDKVINSYKATVGQSAKDVLTDGTTIYWKNVRKFVEHMELLEDEYFRAENKLRAKRERNFMPDDTPERKYAKFEALPTQDRELEKYINPDKDYWQIRYYKALFQIDIDDERRRQISLNYLQGLEWTMKYYTRGCPDWRWCYQHHYPPLLQDLIKFIPVFDTTFVKEQPLNPVAPLTQLCYVLPLKSLGFLPPKLYHKLLREHPEWYSAKCDYIWAYCRYFWESHVELPEIDIAELEQYIDEIIGGSHVS</sequence>
<dbReference type="Gene3D" id="3.40.50.12390">
    <property type="match status" value="1"/>
</dbReference>
<evidence type="ECO:0000259" key="5">
    <source>
        <dbReference type="Pfam" id="PF17846"/>
    </source>
</evidence>
<feature type="domain" description="Xrn1 helical" evidence="5">
    <location>
        <begin position="394"/>
        <end position="538"/>
    </location>
</feature>
<dbReference type="AlphaFoldDB" id="A0A6C0F6J4"/>
<dbReference type="InterPro" id="IPR027073">
    <property type="entry name" value="5_3_exoribonuclease"/>
</dbReference>
<evidence type="ECO:0000259" key="4">
    <source>
        <dbReference type="Pfam" id="PF03159"/>
    </source>
</evidence>
<dbReference type="GO" id="GO:0003723">
    <property type="term" value="F:RNA binding"/>
    <property type="evidence" value="ECO:0007669"/>
    <property type="project" value="TreeGrafter"/>
</dbReference>
<dbReference type="GO" id="GO:0016075">
    <property type="term" value="P:rRNA catabolic process"/>
    <property type="evidence" value="ECO:0007669"/>
    <property type="project" value="TreeGrafter"/>
</dbReference>
<dbReference type="Pfam" id="PF17846">
    <property type="entry name" value="XRN_M"/>
    <property type="match status" value="2"/>
</dbReference>
<keyword evidence="1" id="KW-0540">Nuclease</keyword>
<evidence type="ECO:0000256" key="2">
    <source>
        <dbReference type="ARBA" id="ARBA00022801"/>
    </source>
</evidence>
<accession>A0A6C0F6J4</accession>
<dbReference type="Pfam" id="PF03159">
    <property type="entry name" value="XRN_N"/>
    <property type="match status" value="1"/>
</dbReference>
<keyword evidence="3" id="KW-0269">Exonuclease</keyword>
<evidence type="ECO:0000256" key="1">
    <source>
        <dbReference type="ARBA" id="ARBA00022722"/>
    </source>
</evidence>
<dbReference type="InterPro" id="IPR004859">
    <property type="entry name" value="Xrn1_N"/>
</dbReference>
<reference evidence="6" key="1">
    <citation type="journal article" date="2020" name="Nature">
        <title>Giant virus diversity and host interactions through global metagenomics.</title>
        <authorList>
            <person name="Schulz F."/>
            <person name="Roux S."/>
            <person name="Paez-Espino D."/>
            <person name="Jungbluth S."/>
            <person name="Walsh D.A."/>
            <person name="Denef V.J."/>
            <person name="McMahon K.D."/>
            <person name="Konstantinidis K.T."/>
            <person name="Eloe-Fadrosh E.A."/>
            <person name="Kyrpides N.C."/>
            <person name="Woyke T."/>
        </authorList>
    </citation>
    <scope>NUCLEOTIDE SEQUENCE</scope>
    <source>
        <strain evidence="6">GVMAG-M-3300009182-46</strain>
    </source>
</reference>
<dbReference type="GO" id="GO:0005634">
    <property type="term" value="C:nucleus"/>
    <property type="evidence" value="ECO:0007669"/>
    <property type="project" value="TreeGrafter"/>
</dbReference>
<evidence type="ECO:0008006" key="7">
    <source>
        <dbReference type="Google" id="ProtNLM"/>
    </source>
</evidence>
<dbReference type="PANTHER" id="PTHR12341:SF70">
    <property type="entry name" value="XRN1 N-TERMINAL DOMAIN-CONTAINING PROTEIN"/>
    <property type="match status" value="1"/>
</dbReference>
<dbReference type="EMBL" id="MN739033">
    <property type="protein sequence ID" value="QHT36243.1"/>
    <property type="molecule type" value="Genomic_DNA"/>
</dbReference>
<dbReference type="GO" id="GO:0000956">
    <property type="term" value="P:nuclear-transcribed mRNA catabolic process"/>
    <property type="evidence" value="ECO:0007669"/>
    <property type="project" value="TreeGrafter"/>
</dbReference>
<proteinExistence type="predicted"/>
<name>A0A6C0F6J4_9ZZZZ</name>
<keyword evidence="2" id="KW-0378">Hydrolase</keyword>
<dbReference type="PANTHER" id="PTHR12341">
    <property type="entry name" value="5'-&gt;3' EXORIBONUCLEASE"/>
    <property type="match status" value="1"/>
</dbReference>
<evidence type="ECO:0000256" key="3">
    <source>
        <dbReference type="ARBA" id="ARBA00022839"/>
    </source>
</evidence>